<evidence type="ECO:0000256" key="3">
    <source>
        <dbReference type="ARBA" id="ARBA00004479"/>
    </source>
</evidence>
<evidence type="ECO:0000256" key="2">
    <source>
        <dbReference type="ARBA" id="ARBA00001941"/>
    </source>
</evidence>
<keyword evidence="6" id="KW-0479">Metal-binding</keyword>
<keyword evidence="9" id="KW-1133">Transmembrane helix</keyword>
<dbReference type="GO" id="GO:0030178">
    <property type="term" value="P:negative regulation of Wnt signaling pathway"/>
    <property type="evidence" value="ECO:0007669"/>
    <property type="project" value="InterPro"/>
</dbReference>
<evidence type="ECO:0000256" key="7">
    <source>
        <dbReference type="ARBA" id="ARBA00022729"/>
    </source>
</evidence>
<keyword evidence="7 13" id="KW-0732">Signal</keyword>
<evidence type="ECO:0000256" key="12">
    <source>
        <dbReference type="ARBA" id="ARBA00023180"/>
    </source>
</evidence>
<dbReference type="InterPro" id="IPR040230">
    <property type="entry name" value="TIKI1/2-like"/>
</dbReference>
<evidence type="ECO:0000256" key="13">
    <source>
        <dbReference type="SAM" id="SignalP"/>
    </source>
</evidence>
<evidence type="ECO:0000256" key="1">
    <source>
        <dbReference type="ARBA" id="ARBA00001936"/>
    </source>
</evidence>
<evidence type="ECO:0000256" key="4">
    <source>
        <dbReference type="ARBA" id="ARBA00022670"/>
    </source>
</evidence>
<keyword evidence="4" id="KW-0645">Protease</keyword>
<evidence type="ECO:0000256" key="6">
    <source>
        <dbReference type="ARBA" id="ARBA00022723"/>
    </source>
</evidence>
<dbReference type="Proteomes" id="UP000192980">
    <property type="component" value="Unassembled WGS sequence"/>
</dbReference>
<dbReference type="OrthoDB" id="9798714at2"/>
<evidence type="ECO:0000256" key="11">
    <source>
        <dbReference type="ARBA" id="ARBA00023136"/>
    </source>
</evidence>
<dbReference type="GO" id="GO:0016020">
    <property type="term" value="C:membrane"/>
    <property type="evidence" value="ECO:0007669"/>
    <property type="project" value="UniProtKB-SubCell"/>
</dbReference>
<evidence type="ECO:0000313" key="15">
    <source>
        <dbReference type="Proteomes" id="UP000192980"/>
    </source>
</evidence>
<dbReference type="AlphaFoldDB" id="A0A1X7JHW4"/>
<dbReference type="EMBL" id="FXAU01000003">
    <property type="protein sequence ID" value="SMG27653.1"/>
    <property type="molecule type" value="Genomic_DNA"/>
</dbReference>
<evidence type="ECO:0000256" key="9">
    <source>
        <dbReference type="ARBA" id="ARBA00022989"/>
    </source>
</evidence>
<organism evidence="14 15">
    <name type="scientific">Sphingobacterium psychroaquaticum</name>
    <dbReference type="NCBI Taxonomy" id="561061"/>
    <lineage>
        <taxon>Bacteria</taxon>
        <taxon>Pseudomonadati</taxon>
        <taxon>Bacteroidota</taxon>
        <taxon>Sphingobacteriia</taxon>
        <taxon>Sphingobacteriales</taxon>
        <taxon>Sphingobacteriaceae</taxon>
        <taxon>Sphingobacterium</taxon>
    </lineage>
</organism>
<dbReference type="PANTHER" id="PTHR31120:SF6">
    <property type="entry name" value="METALLOPROTEASE TIKI HOMOLOG"/>
    <property type="match status" value="1"/>
</dbReference>
<dbReference type="PANTHER" id="PTHR31120">
    <property type="entry name" value="METALLOPROTEASE TIKI"/>
    <property type="match status" value="1"/>
</dbReference>
<protein>
    <recommendedName>
        <fullName evidence="16">TraB family protein</fullName>
    </recommendedName>
</protein>
<accession>A0A1X7JHW4</accession>
<evidence type="ECO:0000256" key="5">
    <source>
        <dbReference type="ARBA" id="ARBA00022692"/>
    </source>
</evidence>
<evidence type="ECO:0000256" key="8">
    <source>
        <dbReference type="ARBA" id="ARBA00022801"/>
    </source>
</evidence>
<keyword evidence="8" id="KW-0378">Hydrolase</keyword>
<proteinExistence type="predicted"/>
<dbReference type="STRING" id="561061.SAMN05660862_1748"/>
<dbReference type="GO" id="GO:0004222">
    <property type="term" value="F:metalloendopeptidase activity"/>
    <property type="evidence" value="ECO:0007669"/>
    <property type="project" value="TreeGrafter"/>
</dbReference>
<comment type="cofactor">
    <cofactor evidence="1">
        <name>Mn(2+)</name>
        <dbReference type="ChEBI" id="CHEBI:29035"/>
    </cofactor>
</comment>
<reference evidence="14 15" key="1">
    <citation type="submission" date="2017-04" db="EMBL/GenBank/DDBJ databases">
        <authorList>
            <person name="Afonso C.L."/>
            <person name="Miller P.J."/>
            <person name="Scott M.A."/>
            <person name="Spackman E."/>
            <person name="Goraichik I."/>
            <person name="Dimitrov K.M."/>
            <person name="Suarez D.L."/>
            <person name="Swayne D.E."/>
        </authorList>
    </citation>
    <scope>NUCLEOTIDE SEQUENCE [LARGE SCALE GENOMIC DNA]</scope>
    <source>
        <strain evidence="14 15">DSM 22418</strain>
    </source>
</reference>
<keyword evidence="10" id="KW-0482">Metalloprotease</keyword>
<comment type="subcellular location">
    <subcellularLocation>
        <location evidence="3">Membrane</location>
        <topology evidence="3">Single-pass type I membrane protein</topology>
    </subcellularLocation>
</comment>
<name>A0A1X7JHW4_9SPHI</name>
<dbReference type="Pfam" id="PF01963">
    <property type="entry name" value="TraB_PrgY_gumN"/>
    <property type="match status" value="1"/>
</dbReference>
<keyword evidence="5" id="KW-0812">Transmembrane</keyword>
<gene>
    <name evidence="14" type="ORF">SAMN05660862_1748</name>
</gene>
<evidence type="ECO:0000313" key="14">
    <source>
        <dbReference type="EMBL" id="SMG27653.1"/>
    </source>
</evidence>
<evidence type="ECO:0008006" key="16">
    <source>
        <dbReference type="Google" id="ProtNLM"/>
    </source>
</evidence>
<comment type="cofactor">
    <cofactor evidence="2">
        <name>Co(2+)</name>
        <dbReference type="ChEBI" id="CHEBI:48828"/>
    </cofactor>
</comment>
<dbReference type="RefSeq" id="WP_085472521.1">
    <property type="nucleotide sequence ID" value="NZ_FXAU01000003.1"/>
</dbReference>
<dbReference type="GO" id="GO:0046872">
    <property type="term" value="F:metal ion binding"/>
    <property type="evidence" value="ECO:0007669"/>
    <property type="project" value="UniProtKB-KW"/>
</dbReference>
<keyword evidence="15" id="KW-1185">Reference proteome</keyword>
<dbReference type="InterPro" id="IPR002816">
    <property type="entry name" value="TraB/PrgY/GumN_fam"/>
</dbReference>
<dbReference type="CDD" id="cd14789">
    <property type="entry name" value="Tiki"/>
    <property type="match status" value="1"/>
</dbReference>
<sequence>MKLTKKIAILGTAIFLSLQSFAQSTKESSLWKISGNGLTKPSYVTATFHTICAEHFNIPEKVKKAIQETDQFTLEINYTDPAEMAYMQKMMASEKSLSAQLTPAQAQQLDSILQASYNTNLKAVETYSPQAVYALIGKKAIDCDPSQIKYYDVELLKLAAAQKKKLGGLETAKAQFDYIGKAYSLEEGIKQLAAGDAYAVIAKEMLTAFKTENMTELDRLCKDRRFMSIEQQRWMLDERNKDWAYSSMPNMMKEGSAVFAMGGAHLMGQSGVLELLRKQGYEVTPVN</sequence>
<dbReference type="GO" id="GO:0006508">
    <property type="term" value="P:proteolysis"/>
    <property type="evidence" value="ECO:0007669"/>
    <property type="project" value="UniProtKB-KW"/>
</dbReference>
<feature type="chain" id="PRO_5012869298" description="TraB family protein" evidence="13">
    <location>
        <begin position="23"/>
        <end position="287"/>
    </location>
</feature>
<keyword evidence="11" id="KW-0472">Membrane</keyword>
<keyword evidence="12" id="KW-0325">Glycoprotein</keyword>
<evidence type="ECO:0000256" key="10">
    <source>
        <dbReference type="ARBA" id="ARBA00023049"/>
    </source>
</evidence>
<feature type="signal peptide" evidence="13">
    <location>
        <begin position="1"/>
        <end position="22"/>
    </location>
</feature>